<feature type="domain" description="Helicase HerA central" evidence="1">
    <location>
        <begin position="132"/>
        <end position="366"/>
    </location>
</feature>
<dbReference type="InterPro" id="IPR002789">
    <property type="entry name" value="HerA_central"/>
</dbReference>
<dbReference type="PANTHER" id="PTHR42957">
    <property type="entry name" value="HELICASE MJ1565-RELATED"/>
    <property type="match status" value="1"/>
</dbReference>
<dbReference type="SUPFAM" id="SSF52540">
    <property type="entry name" value="P-loop containing nucleoside triphosphate hydrolases"/>
    <property type="match status" value="1"/>
</dbReference>
<dbReference type="PANTHER" id="PTHR42957:SF1">
    <property type="entry name" value="HELICASE MJ1565-RELATED"/>
    <property type="match status" value="1"/>
</dbReference>
<evidence type="ECO:0000313" key="2">
    <source>
        <dbReference type="EMBL" id="NIA67057.1"/>
    </source>
</evidence>
<evidence type="ECO:0000313" key="3">
    <source>
        <dbReference type="Proteomes" id="UP000761264"/>
    </source>
</evidence>
<dbReference type="InterPro" id="IPR008571">
    <property type="entry name" value="HerA-like"/>
</dbReference>
<dbReference type="Pfam" id="PF01935">
    <property type="entry name" value="DUF87"/>
    <property type="match status" value="1"/>
</dbReference>
<accession>A0A967C664</accession>
<dbReference type="Proteomes" id="UP000761264">
    <property type="component" value="Unassembled WGS sequence"/>
</dbReference>
<reference evidence="2" key="1">
    <citation type="submission" date="2020-03" db="EMBL/GenBank/DDBJ databases">
        <title>Genome of Pelagibius litoralis DSM 21314T.</title>
        <authorList>
            <person name="Wang G."/>
        </authorList>
    </citation>
    <scope>NUCLEOTIDE SEQUENCE</scope>
    <source>
        <strain evidence="2">DSM 21314</strain>
    </source>
</reference>
<dbReference type="GO" id="GO:0005524">
    <property type="term" value="F:ATP binding"/>
    <property type="evidence" value="ECO:0007669"/>
    <property type="project" value="UniProtKB-KW"/>
</dbReference>
<dbReference type="AlphaFoldDB" id="A0A967C664"/>
<gene>
    <name evidence="2" type="ORF">HBA54_00455</name>
</gene>
<dbReference type="EMBL" id="JAAQPH010000001">
    <property type="protein sequence ID" value="NIA67057.1"/>
    <property type="molecule type" value="Genomic_DNA"/>
</dbReference>
<sequence length="537" mass="58901">MTVGHIVSVSGAKITGSLVSVGPDAETAARLNTAVQIGALVKMPTPRSVAFGIVSALSTGNPSPSPSLGEQWVVEIDLFGEYILEADADGGADSGFDLLRGVSVYPGLGEPIVAATLQELQQIYKRPKASNVRIGTLHQDDQLPAYLVTDDLLGKHFAILGTTGSGKSCALATVLHAILSEHPFGHVVLLDPHNEYAHAFRGLAEVVTPETLQLPYWLLNFEELVEVMCSRDEISRSSEAFILNDAVLSAKRATAESDEARRHVTVDTPVPYPLSALLHNIEAAMGQLQKAEQAKPYLRLRARIESLRADRRYAFMFSGLSVRDTLPDVLARIIRVPVEGKPLTTFDLSGIPSEIVDVVVSLLCRTLFDFAVWSERDAAVPVLLVCEEAHRYIPDDTHSGFEPTRRIISRIAKEGRKYGLSLGLVSQRPSELSETIISQCSTLFALRMGNQKDQDFIRRALPESAEGMLSSLPALRNQQAVVVGEGAVLPMRIRFADLPEDKRPQSDTASFSDHWQTERGLDGFIPRTIERWRKQIR</sequence>
<evidence type="ECO:0000259" key="1">
    <source>
        <dbReference type="Pfam" id="PF01935"/>
    </source>
</evidence>
<proteinExistence type="predicted"/>
<protein>
    <submittedName>
        <fullName evidence="2">ATP-binding protein</fullName>
    </submittedName>
</protein>
<keyword evidence="2" id="KW-0067">ATP-binding</keyword>
<name>A0A967C664_9PROT</name>
<dbReference type="InterPro" id="IPR027417">
    <property type="entry name" value="P-loop_NTPase"/>
</dbReference>
<comment type="caution">
    <text evidence="2">The sequence shown here is derived from an EMBL/GenBank/DDBJ whole genome shotgun (WGS) entry which is preliminary data.</text>
</comment>
<dbReference type="Gene3D" id="3.40.50.300">
    <property type="entry name" value="P-loop containing nucleotide triphosphate hydrolases"/>
    <property type="match status" value="2"/>
</dbReference>
<keyword evidence="2" id="KW-0547">Nucleotide-binding</keyword>
<organism evidence="2 3">
    <name type="scientific">Pelagibius litoralis</name>
    <dbReference type="NCBI Taxonomy" id="374515"/>
    <lineage>
        <taxon>Bacteria</taxon>
        <taxon>Pseudomonadati</taxon>
        <taxon>Pseudomonadota</taxon>
        <taxon>Alphaproteobacteria</taxon>
        <taxon>Rhodospirillales</taxon>
        <taxon>Rhodovibrionaceae</taxon>
        <taxon>Pelagibius</taxon>
    </lineage>
</organism>
<keyword evidence="3" id="KW-1185">Reference proteome</keyword>